<evidence type="ECO:0000313" key="1">
    <source>
        <dbReference type="EMBL" id="MFC6887601.1"/>
    </source>
</evidence>
<name>A0ABD5UH47_9EURY</name>
<dbReference type="Proteomes" id="UP001596333">
    <property type="component" value="Unassembled WGS sequence"/>
</dbReference>
<proteinExistence type="predicted"/>
<sequence length="44" mass="5055">MPITDEIERLLLDVLAVEHDLGKPIREDGYFADSIRNYLVHDDG</sequence>
<evidence type="ECO:0000313" key="2">
    <source>
        <dbReference type="Proteomes" id="UP001596333"/>
    </source>
</evidence>
<dbReference type="EMBL" id="JBHSXI010000001">
    <property type="protein sequence ID" value="MFC6887601.1"/>
    <property type="molecule type" value="Genomic_DNA"/>
</dbReference>
<gene>
    <name evidence="1" type="ORF">ACFQEY_00825</name>
</gene>
<keyword evidence="2" id="KW-1185">Reference proteome</keyword>
<organism evidence="1 2">
    <name type="scientific">Halorubrum trueperi</name>
    <dbReference type="NCBI Taxonomy" id="2004704"/>
    <lineage>
        <taxon>Archaea</taxon>
        <taxon>Methanobacteriati</taxon>
        <taxon>Methanobacteriota</taxon>
        <taxon>Stenosarchaea group</taxon>
        <taxon>Halobacteria</taxon>
        <taxon>Halobacteriales</taxon>
        <taxon>Haloferacaceae</taxon>
        <taxon>Halorubrum</taxon>
    </lineage>
</organism>
<evidence type="ECO:0008006" key="3">
    <source>
        <dbReference type="Google" id="ProtNLM"/>
    </source>
</evidence>
<reference evidence="1 2" key="1">
    <citation type="journal article" date="2019" name="Int. J. Syst. Evol. Microbiol.">
        <title>The Global Catalogue of Microorganisms (GCM) 10K type strain sequencing project: providing services to taxonomists for standard genome sequencing and annotation.</title>
        <authorList>
            <consortium name="The Broad Institute Genomics Platform"/>
            <consortium name="The Broad Institute Genome Sequencing Center for Infectious Disease"/>
            <person name="Wu L."/>
            <person name="Ma J."/>
        </authorList>
    </citation>
    <scope>NUCLEOTIDE SEQUENCE [LARGE SCALE GENOMIC DNA]</scope>
    <source>
        <strain evidence="1 2">Y73</strain>
    </source>
</reference>
<dbReference type="AlphaFoldDB" id="A0ABD5UH47"/>
<dbReference type="RefSeq" id="WP_379763824.1">
    <property type="nucleotide sequence ID" value="NZ_JBHSXI010000001.1"/>
</dbReference>
<comment type="caution">
    <text evidence="1">The sequence shown here is derived from an EMBL/GenBank/DDBJ whole genome shotgun (WGS) entry which is preliminary data.</text>
</comment>
<accession>A0ABD5UH47</accession>
<protein>
    <recommendedName>
        <fullName evidence="3">Phosphohydrolase</fullName>
    </recommendedName>
</protein>